<name>A0A210PN27_MIZYE</name>
<comment type="subcellular location">
    <subcellularLocation>
        <location evidence="1">Endoplasmic reticulum membrane</location>
    </subcellularLocation>
</comment>
<evidence type="ECO:0000256" key="3">
    <source>
        <dbReference type="ARBA" id="ARBA00022692"/>
    </source>
</evidence>
<evidence type="ECO:0000313" key="11">
    <source>
        <dbReference type="EMBL" id="OWF37881.1"/>
    </source>
</evidence>
<keyword evidence="5" id="KW-1133">Transmembrane helix</keyword>
<proteinExistence type="predicted"/>
<sequence length="971" mass="109144">MSLKRDSIPPPRPPAPKSFTRRSASNNSIKKSFKLLEEDEEDEEDLTVLTGEFDKKLDKSKADASKGDKSKESTPVKTASSTPQNESKTLGLNQRSRSLDDDKSSSNVSRIKQNFVDISSGLKDKLAKKWEEISAEINSPVDGNTDQKTEEMVNQNTEFSRLDVRRLEIQMSDNGEENLIIETAKNSALDEHIKDEPDKKVLVRSQRLPPTPEETPVDSTGTIQIVDDFFPTEPSDSSVGANVQSNELRQRKNSSLKKILKNKGSKASNSPTGTPVSMSKLMTKNDTEDQDIEVQSANTEFFDASDMDLTSNNSVQSDPISGNDQKLKLPTGHVKMSDLTAVPVRKLTAGSIFIFFYWILPLPSYISGMLMGMFLACAGWAVYLWLNKPPTQKPPIERLPVNKLPPMVVPEMKDVVTEDGVYKGWMNEIPIYNPEKYHINQTHSIYVDLENAALRLRRPKTNIAKRSMWDEPPIQTPQFIHQRHYNLEGSKVFLVPPGLVKKRIWSKKYPICVALASVDPKHHAMVNEQKLAETPDSESGFEIITDQNCGDGVLFLFARTCREKEDWYKRFTAAAAGKPLPSHLGLIRKCISKTKSPSQLQSRDNNTEGVLQHKRQGSTDSTSSGSSSPTKEQEDVPVSSQSSMEDFIRFMGRVMPKEVKDSQSSPTHVKKGTPEYVSPIDCDFSILWLNALINRVFWDFLHEQYFIDKVLDKLQRKLSKIHIPYFIEELKITNIDLGNEVPSLRRGARPYFDEQGFWVDVDINYEGGFQMTIETKVNLMRLKKTTTADKQEEGSARKSAITDEDEEDSAESSSDEEEDASSPSAEDGARGGKASRKIMGYLGKITQSKYFQSATEIKYIKKKMEEVSNTPIELTVEVRILSGTMAVNIPPPPTDRLWYGFRGSPKLQLVAKPKVGARELTLTHITEWIEKKLSTEFQRTFVYPNLDDLEVPTFTTYTPSGVDPPGLSGNL</sequence>
<evidence type="ECO:0000259" key="10">
    <source>
        <dbReference type="PROSITE" id="PS51847"/>
    </source>
</evidence>
<feature type="region of interest" description="Disordered" evidence="9">
    <location>
        <begin position="595"/>
        <end position="642"/>
    </location>
</feature>
<feature type="region of interest" description="Disordered" evidence="9">
    <location>
        <begin position="231"/>
        <end position="279"/>
    </location>
</feature>
<dbReference type="InterPro" id="IPR019411">
    <property type="entry name" value="MMM1_dom"/>
</dbReference>
<dbReference type="AlphaFoldDB" id="A0A210PN27"/>
<dbReference type="GO" id="GO:0008289">
    <property type="term" value="F:lipid binding"/>
    <property type="evidence" value="ECO:0007669"/>
    <property type="project" value="UniProtKB-KW"/>
</dbReference>
<feature type="compositionally biased region" description="Polar residues" evidence="9">
    <location>
        <begin position="595"/>
        <end position="609"/>
    </location>
</feature>
<protein>
    <submittedName>
        <fullName evidence="11">Testis-expressed sequence 2 protein</fullName>
    </submittedName>
</protein>
<feature type="compositionally biased region" description="Basic and acidic residues" evidence="9">
    <location>
        <begin position="52"/>
        <end position="74"/>
    </location>
</feature>
<dbReference type="PANTHER" id="PTHR13466:SF0">
    <property type="entry name" value="SMP-LTD DOMAIN-CONTAINING PROTEIN"/>
    <property type="match status" value="1"/>
</dbReference>
<feature type="compositionally biased region" description="Polar residues" evidence="9">
    <location>
        <begin position="75"/>
        <end position="94"/>
    </location>
</feature>
<feature type="compositionally biased region" description="Basic and acidic residues" evidence="9">
    <location>
        <begin position="786"/>
        <end position="796"/>
    </location>
</feature>
<keyword evidence="6" id="KW-0445">Lipid transport</keyword>
<feature type="compositionally biased region" description="Acidic residues" evidence="9">
    <location>
        <begin position="802"/>
        <end position="820"/>
    </location>
</feature>
<dbReference type="OrthoDB" id="26740at2759"/>
<feature type="compositionally biased region" description="Polar residues" evidence="9">
    <location>
        <begin position="234"/>
        <end position="247"/>
    </location>
</feature>
<evidence type="ECO:0000256" key="7">
    <source>
        <dbReference type="ARBA" id="ARBA00023121"/>
    </source>
</evidence>
<evidence type="ECO:0000256" key="9">
    <source>
        <dbReference type="SAM" id="MobiDB-lite"/>
    </source>
</evidence>
<dbReference type="PANTHER" id="PTHR13466">
    <property type="entry name" value="TEX2 PROTEIN-RELATED"/>
    <property type="match status" value="1"/>
</dbReference>
<feature type="compositionally biased region" description="Acidic residues" evidence="9">
    <location>
        <begin position="37"/>
        <end position="46"/>
    </location>
</feature>
<evidence type="ECO:0000256" key="1">
    <source>
        <dbReference type="ARBA" id="ARBA00004586"/>
    </source>
</evidence>
<keyword evidence="12" id="KW-1185">Reference proteome</keyword>
<accession>A0A210PN27</accession>
<evidence type="ECO:0000256" key="8">
    <source>
        <dbReference type="ARBA" id="ARBA00023136"/>
    </source>
</evidence>
<dbReference type="EMBL" id="NEDP02005577">
    <property type="protein sequence ID" value="OWF37881.1"/>
    <property type="molecule type" value="Genomic_DNA"/>
</dbReference>
<feature type="compositionally biased region" description="Basic residues" evidence="9">
    <location>
        <begin position="251"/>
        <end position="264"/>
    </location>
</feature>
<dbReference type="Pfam" id="PF10296">
    <property type="entry name" value="MMM1"/>
    <property type="match status" value="1"/>
</dbReference>
<evidence type="ECO:0000256" key="2">
    <source>
        <dbReference type="ARBA" id="ARBA00022448"/>
    </source>
</evidence>
<reference evidence="11 12" key="1">
    <citation type="journal article" date="2017" name="Nat. Ecol. Evol.">
        <title>Scallop genome provides insights into evolution of bilaterian karyotype and development.</title>
        <authorList>
            <person name="Wang S."/>
            <person name="Zhang J."/>
            <person name="Jiao W."/>
            <person name="Li J."/>
            <person name="Xun X."/>
            <person name="Sun Y."/>
            <person name="Guo X."/>
            <person name="Huan P."/>
            <person name="Dong B."/>
            <person name="Zhang L."/>
            <person name="Hu X."/>
            <person name="Sun X."/>
            <person name="Wang J."/>
            <person name="Zhao C."/>
            <person name="Wang Y."/>
            <person name="Wang D."/>
            <person name="Huang X."/>
            <person name="Wang R."/>
            <person name="Lv J."/>
            <person name="Li Y."/>
            <person name="Zhang Z."/>
            <person name="Liu B."/>
            <person name="Lu W."/>
            <person name="Hui Y."/>
            <person name="Liang J."/>
            <person name="Zhou Z."/>
            <person name="Hou R."/>
            <person name="Li X."/>
            <person name="Liu Y."/>
            <person name="Li H."/>
            <person name="Ning X."/>
            <person name="Lin Y."/>
            <person name="Zhao L."/>
            <person name="Xing Q."/>
            <person name="Dou J."/>
            <person name="Li Y."/>
            <person name="Mao J."/>
            <person name="Guo H."/>
            <person name="Dou H."/>
            <person name="Li T."/>
            <person name="Mu C."/>
            <person name="Jiang W."/>
            <person name="Fu Q."/>
            <person name="Fu X."/>
            <person name="Miao Y."/>
            <person name="Liu J."/>
            <person name="Yu Q."/>
            <person name="Li R."/>
            <person name="Liao H."/>
            <person name="Li X."/>
            <person name="Kong Y."/>
            <person name="Jiang Z."/>
            <person name="Chourrout D."/>
            <person name="Li R."/>
            <person name="Bao Z."/>
        </authorList>
    </citation>
    <scope>NUCLEOTIDE SEQUENCE [LARGE SCALE GENOMIC DNA]</scope>
    <source>
        <strain evidence="11 12">PY_sf001</strain>
    </source>
</reference>
<dbReference type="GO" id="GO:0005789">
    <property type="term" value="C:endoplasmic reticulum membrane"/>
    <property type="evidence" value="ECO:0007669"/>
    <property type="project" value="UniProtKB-SubCell"/>
</dbReference>
<feature type="region of interest" description="Disordered" evidence="9">
    <location>
        <begin position="786"/>
        <end position="833"/>
    </location>
</feature>
<keyword evidence="4" id="KW-0256">Endoplasmic reticulum</keyword>
<dbReference type="InterPro" id="IPR031468">
    <property type="entry name" value="SMP_LBD"/>
</dbReference>
<dbReference type="PROSITE" id="PS51847">
    <property type="entry name" value="SMP"/>
    <property type="match status" value="1"/>
</dbReference>
<dbReference type="STRING" id="6573.A0A210PN27"/>
<organism evidence="11 12">
    <name type="scientific">Mizuhopecten yessoensis</name>
    <name type="common">Japanese scallop</name>
    <name type="synonym">Patinopecten yessoensis</name>
    <dbReference type="NCBI Taxonomy" id="6573"/>
    <lineage>
        <taxon>Eukaryota</taxon>
        <taxon>Metazoa</taxon>
        <taxon>Spiralia</taxon>
        <taxon>Lophotrochozoa</taxon>
        <taxon>Mollusca</taxon>
        <taxon>Bivalvia</taxon>
        <taxon>Autobranchia</taxon>
        <taxon>Pteriomorphia</taxon>
        <taxon>Pectinida</taxon>
        <taxon>Pectinoidea</taxon>
        <taxon>Pectinidae</taxon>
        <taxon>Mizuhopecten</taxon>
    </lineage>
</organism>
<feature type="domain" description="SMP-LTD" evidence="10">
    <location>
        <begin position="682"/>
        <end position="952"/>
    </location>
</feature>
<keyword evidence="2" id="KW-0813">Transport</keyword>
<comment type="caution">
    <text evidence="11">The sequence shown here is derived from an EMBL/GenBank/DDBJ whole genome shotgun (WGS) entry which is preliminary data.</text>
</comment>
<feature type="region of interest" description="Disordered" evidence="9">
    <location>
        <begin position="1"/>
        <end position="111"/>
    </location>
</feature>
<feature type="compositionally biased region" description="Polar residues" evidence="9">
    <location>
        <begin position="269"/>
        <end position="279"/>
    </location>
</feature>
<dbReference type="Proteomes" id="UP000242188">
    <property type="component" value="Unassembled WGS sequence"/>
</dbReference>
<evidence type="ECO:0000256" key="6">
    <source>
        <dbReference type="ARBA" id="ARBA00023055"/>
    </source>
</evidence>
<keyword evidence="8" id="KW-0472">Membrane</keyword>
<dbReference type="CDD" id="cd21675">
    <property type="entry name" value="SMP_TEX2"/>
    <property type="match status" value="1"/>
</dbReference>
<evidence type="ECO:0000256" key="5">
    <source>
        <dbReference type="ARBA" id="ARBA00022989"/>
    </source>
</evidence>
<feature type="compositionally biased region" description="Polar residues" evidence="9">
    <location>
        <begin position="21"/>
        <end position="30"/>
    </location>
</feature>
<gene>
    <name evidence="11" type="ORF">KP79_PYT05555</name>
</gene>
<feature type="compositionally biased region" description="Low complexity" evidence="9">
    <location>
        <begin position="618"/>
        <end position="628"/>
    </location>
</feature>
<evidence type="ECO:0000313" key="12">
    <source>
        <dbReference type="Proteomes" id="UP000242188"/>
    </source>
</evidence>
<keyword evidence="7" id="KW-0446">Lipid-binding</keyword>
<feature type="region of interest" description="Disordered" evidence="9">
    <location>
        <begin position="138"/>
        <end position="157"/>
    </location>
</feature>
<dbReference type="GO" id="GO:0006869">
    <property type="term" value="P:lipid transport"/>
    <property type="evidence" value="ECO:0007669"/>
    <property type="project" value="UniProtKB-KW"/>
</dbReference>
<evidence type="ECO:0000256" key="4">
    <source>
        <dbReference type="ARBA" id="ARBA00022824"/>
    </source>
</evidence>
<keyword evidence="3" id="KW-0812">Transmembrane</keyword>